<organism evidence="1 2">
    <name type="scientific">Planctomyces bekefii</name>
    <dbReference type="NCBI Taxonomy" id="1653850"/>
    <lineage>
        <taxon>Bacteria</taxon>
        <taxon>Pseudomonadati</taxon>
        <taxon>Planctomycetota</taxon>
        <taxon>Planctomycetia</taxon>
        <taxon>Planctomycetales</taxon>
        <taxon>Planctomycetaceae</taxon>
        <taxon>Planctomyces</taxon>
    </lineage>
</organism>
<sequence>MKSGLTVAMNGKFMTSPQICRIGDSPRWADIVIYQGIARWVEVASDLSAPAATQIRQVLQQIDATLDQIGSSRESLLQIIIHLADLADAAELNQQWDQWVPPGHAPVRACVQSGLGSGCKVEMIIEAAVS</sequence>
<accession>A0A5C6MDS5</accession>
<protein>
    <recommendedName>
        <fullName evidence="3">Enamine deaminase RidA</fullName>
    </recommendedName>
</protein>
<evidence type="ECO:0000313" key="2">
    <source>
        <dbReference type="Proteomes" id="UP000321083"/>
    </source>
</evidence>
<keyword evidence="2" id="KW-1185">Reference proteome</keyword>
<evidence type="ECO:0008006" key="3">
    <source>
        <dbReference type="Google" id="ProtNLM"/>
    </source>
</evidence>
<reference evidence="1 2" key="2">
    <citation type="submission" date="2019-08" db="EMBL/GenBank/DDBJ databases">
        <authorList>
            <person name="Henke P."/>
        </authorList>
    </citation>
    <scope>NUCLEOTIDE SEQUENCE [LARGE SCALE GENOMIC DNA]</scope>
    <source>
        <strain evidence="1">Phe10_nw2017</strain>
    </source>
</reference>
<dbReference type="EMBL" id="SRHE01000018">
    <property type="protein sequence ID" value="TWW12333.1"/>
    <property type="molecule type" value="Genomic_DNA"/>
</dbReference>
<gene>
    <name evidence="1" type="ORF">E3A20_01960</name>
</gene>
<reference evidence="1 2" key="1">
    <citation type="submission" date="2019-08" db="EMBL/GenBank/DDBJ databases">
        <title>100 year-old enigma solved: identification of Planctomyces bekefii, the type genus and species of the phylum Planctomycetes.</title>
        <authorList>
            <person name="Svetlana D.N."/>
            <person name="Overmann J."/>
        </authorList>
    </citation>
    <scope>NUCLEOTIDE SEQUENCE [LARGE SCALE GENOMIC DNA]</scope>
    <source>
        <strain evidence="1">Phe10_nw2017</strain>
    </source>
</reference>
<dbReference type="Proteomes" id="UP000321083">
    <property type="component" value="Unassembled WGS sequence"/>
</dbReference>
<dbReference type="InterPro" id="IPR006175">
    <property type="entry name" value="YjgF/YER057c/UK114"/>
</dbReference>
<dbReference type="PANTHER" id="PTHR47328:SF1">
    <property type="entry name" value="RUTC FAMILY PROTEIN YOAB"/>
    <property type="match status" value="1"/>
</dbReference>
<dbReference type="CDD" id="cd06150">
    <property type="entry name" value="YjgF_YER057c_UK114_like_2"/>
    <property type="match status" value="1"/>
</dbReference>
<comment type="caution">
    <text evidence="1">The sequence shown here is derived from an EMBL/GenBank/DDBJ whole genome shotgun (WGS) entry which is preliminary data.</text>
</comment>
<name>A0A5C6MDS5_9PLAN</name>
<dbReference type="Pfam" id="PF01042">
    <property type="entry name" value="Ribonuc_L-PSP"/>
    <property type="match status" value="1"/>
</dbReference>
<dbReference type="AlphaFoldDB" id="A0A5C6MDS5"/>
<evidence type="ECO:0000313" key="1">
    <source>
        <dbReference type="EMBL" id="TWW12333.1"/>
    </source>
</evidence>
<dbReference type="InterPro" id="IPR035959">
    <property type="entry name" value="RutC-like_sf"/>
</dbReference>
<dbReference type="SUPFAM" id="SSF55298">
    <property type="entry name" value="YjgF-like"/>
    <property type="match status" value="1"/>
</dbReference>
<dbReference type="Gene3D" id="3.30.1330.40">
    <property type="entry name" value="RutC-like"/>
    <property type="match status" value="1"/>
</dbReference>
<proteinExistence type="predicted"/>
<dbReference type="InterPro" id="IPR035709">
    <property type="entry name" value="YoaB-like"/>
</dbReference>
<dbReference type="PANTHER" id="PTHR47328">
    <property type="match status" value="1"/>
</dbReference>